<feature type="domain" description="Tubby C-terminal" evidence="3">
    <location>
        <begin position="34"/>
        <end position="91"/>
    </location>
</feature>
<comment type="similarity">
    <text evidence="1">Belongs to the TUB family.</text>
</comment>
<dbReference type="PANTHER" id="PTHR16517:SF50">
    <property type="entry name" value="TUBBY-LIKE F-BOX PROTEIN 7"/>
    <property type="match status" value="1"/>
</dbReference>
<dbReference type="Pfam" id="PF01167">
    <property type="entry name" value="Tub"/>
    <property type="match status" value="1"/>
</dbReference>
<evidence type="ECO:0000259" key="3">
    <source>
        <dbReference type="Pfam" id="PF01167"/>
    </source>
</evidence>
<evidence type="ECO:0000313" key="4">
    <source>
        <dbReference type="Proteomes" id="UP000504610"/>
    </source>
</evidence>
<dbReference type="InterPro" id="IPR000007">
    <property type="entry name" value="Tubby_C"/>
</dbReference>
<dbReference type="OrthoDB" id="8775810at2759"/>
<dbReference type="AlphaFoldDB" id="A0A6J0N958"/>
<name>A0A6J0N958_RAPSA</name>
<feature type="transmembrane region" description="Helical" evidence="2">
    <location>
        <begin position="105"/>
        <end position="126"/>
    </location>
</feature>
<proteinExistence type="inferred from homology"/>
<reference evidence="4" key="1">
    <citation type="journal article" date="2019" name="Database">
        <title>The radish genome database (RadishGD): an integrated information resource for radish genomics.</title>
        <authorList>
            <person name="Yu H.J."/>
            <person name="Baek S."/>
            <person name="Lee Y.J."/>
            <person name="Cho A."/>
            <person name="Mun J.H."/>
        </authorList>
    </citation>
    <scope>NUCLEOTIDE SEQUENCE [LARGE SCALE GENOMIC DNA]</scope>
    <source>
        <strain evidence="4">cv. WK10039</strain>
    </source>
</reference>
<dbReference type="Gene3D" id="3.20.90.10">
    <property type="entry name" value="Tubby Protein, Chain A"/>
    <property type="match status" value="1"/>
</dbReference>
<dbReference type="RefSeq" id="XP_018481059.2">
    <property type="nucleotide sequence ID" value="XM_018625557.2"/>
</dbReference>
<dbReference type="PANTHER" id="PTHR16517">
    <property type="entry name" value="TUBBY-RELATED"/>
    <property type="match status" value="1"/>
</dbReference>
<keyword evidence="2" id="KW-0812">Transmembrane</keyword>
<dbReference type="Proteomes" id="UP000504610">
    <property type="component" value="Chromosome 7"/>
</dbReference>
<dbReference type="GeneID" id="108852069"/>
<evidence type="ECO:0000313" key="5">
    <source>
        <dbReference type="RefSeq" id="XP_018481059.2"/>
    </source>
</evidence>
<organism evidence="4 5">
    <name type="scientific">Raphanus sativus</name>
    <name type="common">Radish</name>
    <name type="synonym">Raphanus raphanistrum var. sativus</name>
    <dbReference type="NCBI Taxonomy" id="3726"/>
    <lineage>
        <taxon>Eukaryota</taxon>
        <taxon>Viridiplantae</taxon>
        <taxon>Streptophyta</taxon>
        <taxon>Embryophyta</taxon>
        <taxon>Tracheophyta</taxon>
        <taxon>Spermatophyta</taxon>
        <taxon>Magnoliopsida</taxon>
        <taxon>eudicotyledons</taxon>
        <taxon>Gunneridae</taxon>
        <taxon>Pentapetalae</taxon>
        <taxon>rosids</taxon>
        <taxon>malvids</taxon>
        <taxon>Brassicales</taxon>
        <taxon>Brassicaceae</taxon>
        <taxon>Brassiceae</taxon>
        <taxon>Raphanus</taxon>
    </lineage>
</organism>
<keyword evidence="4" id="KW-1185">Reference proteome</keyword>
<keyword evidence="2" id="KW-1133">Transmembrane helix</keyword>
<sequence length="140" mass="15623">MGRVRVSVDRGDVDVVHMAGGDKAEEDGDKSRDQPGPREFSNQCLIKRNKRTSTFYLYLTLTPSFTDKRKFLLAARRFRTGAYTEYIISLDFSLVDGEVSSGGKALYFSLTSLLIYVCVCVCVYSLTDCEPSPHVVKGCD</sequence>
<dbReference type="SUPFAM" id="SSF54518">
    <property type="entry name" value="Tubby C-terminal domain-like"/>
    <property type="match status" value="1"/>
</dbReference>
<evidence type="ECO:0000256" key="1">
    <source>
        <dbReference type="ARBA" id="ARBA00007129"/>
    </source>
</evidence>
<reference evidence="5" key="2">
    <citation type="submission" date="2025-08" db="UniProtKB">
        <authorList>
            <consortium name="RefSeq"/>
        </authorList>
    </citation>
    <scope>IDENTIFICATION</scope>
    <source>
        <tissue evidence="5">Leaf</tissue>
    </source>
</reference>
<gene>
    <name evidence="5" type="primary">LOC108852069</name>
</gene>
<keyword evidence="2" id="KW-0472">Membrane</keyword>
<evidence type="ECO:0000256" key="2">
    <source>
        <dbReference type="SAM" id="Phobius"/>
    </source>
</evidence>
<dbReference type="InterPro" id="IPR025659">
    <property type="entry name" value="Tubby-like_C"/>
</dbReference>
<dbReference type="KEGG" id="rsz:108852069"/>
<accession>A0A6J0N958</accession>
<protein>
    <submittedName>
        <fullName evidence="5">Tubby-like F-box protein 1</fullName>
    </submittedName>
</protein>